<evidence type="ECO:0000256" key="1">
    <source>
        <dbReference type="SAM" id="MobiDB-lite"/>
    </source>
</evidence>
<dbReference type="AlphaFoldDB" id="A0A7S0FJU1"/>
<evidence type="ECO:0000313" key="2">
    <source>
        <dbReference type="EMBL" id="CAD8363210.1"/>
    </source>
</evidence>
<sequence length="370" mass="42053">MSSSPPAAKRSRLGEAKTAPTTVGTADRTKSGDQETADGTPRLSADIWVEVVDYLYFDDMMRVCAVSRMFLMEVVPRIEKVSVEGNRRHLFPAFASRLGSIKGLHVFDLFSVQIRVGEAVQFNQRHLMQLLTFLAKLPLVESIILFGRKQLVEGENEWTRIKLFQHEPAGLIHFFLSDRESEKLRAFVDAVCGLALSRSLARTVDIPWLLDHSICTKDIDGYDSDCKYCRTVCSSFRFRSILYSLAGRRCRSRENAICLQPCYALEILKDRHDHSGGALAECIDKRLLLYAIENERLDFIKALIDLNMLPKVNRGDINSHGFGFLRGVEKPRIYTGFYDLLISKGVPLRTSDFSNIFSEEDEFDECEAYI</sequence>
<evidence type="ECO:0008006" key="3">
    <source>
        <dbReference type="Google" id="ProtNLM"/>
    </source>
</evidence>
<organism evidence="2">
    <name type="scientific">Minutocellus polymorphus</name>
    <dbReference type="NCBI Taxonomy" id="265543"/>
    <lineage>
        <taxon>Eukaryota</taxon>
        <taxon>Sar</taxon>
        <taxon>Stramenopiles</taxon>
        <taxon>Ochrophyta</taxon>
        <taxon>Bacillariophyta</taxon>
        <taxon>Mediophyceae</taxon>
        <taxon>Cymatosirophycidae</taxon>
        <taxon>Cymatosirales</taxon>
        <taxon>Cymatosiraceae</taxon>
        <taxon>Minutocellus</taxon>
    </lineage>
</organism>
<protein>
    <recommendedName>
        <fullName evidence="3">F-box domain-containing protein</fullName>
    </recommendedName>
</protein>
<feature type="region of interest" description="Disordered" evidence="1">
    <location>
        <begin position="1"/>
        <end position="39"/>
    </location>
</feature>
<reference evidence="2" key="1">
    <citation type="submission" date="2021-01" db="EMBL/GenBank/DDBJ databases">
        <authorList>
            <person name="Corre E."/>
            <person name="Pelletier E."/>
            <person name="Niang G."/>
            <person name="Scheremetjew M."/>
            <person name="Finn R."/>
            <person name="Kale V."/>
            <person name="Holt S."/>
            <person name="Cochrane G."/>
            <person name="Meng A."/>
            <person name="Brown T."/>
            <person name="Cohen L."/>
        </authorList>
    </citation>
    <scope>NUCLEOTIDE SEQUENCE</scope>
    <source>
        <strain evidence="2">CCMP3303</strain>
    </source>
</reference>
<proteinExistence type="predicted"/>
<name>A0A7S0FJU1_9STRA</name>
<accession>A0A7S0FJU1</accession>
<dbReference type="EMBL" id="HBEJ01003992">
    <property type="protein sequence ID" value="CAD8363210.1"/>
    <property type="molecule type" value="Transcribed_RNA"/>
</dbReference>
<gene>
    <name evidence="2" type="ORF">MPOL1434_LOCUS2330</name>
</gene>